<name>A0ACC3B974_9EURO</name>
<protein>
    <submittedName>
        <fullName evidence="1">Uncharacterized protein</fullName>
    </submittedName>
</protein>
<organism evidence="1 2">
    <name type="scientific">Aspergillus melleus</name>
    <dbReference type="NCBI Taxonomy" id="138277"/>
    <lineage>
        <taxon>Eukaryota</taxon>
        <taxon>Fungi</taxon>
        <taxon>Dikarya</taxon>
        <taxon>Ascomycota</taxon>
        <taxon>Pezizomycotina</taxon>
        <taxon>Eurotiomycetes</taxon>
        <taxon>Eurotiomycetidae</taxon>
        <taxon>Eurotiales</taxon>
        <taxon>Aspergillaceae</taxon>
        <taxon>Aspergillus</taxon>
        <taxon>Aspergillus subgen. Circumdati</taxon>
    </lineage>
</organism>
<proteinExistence type="predicted"/>
<keyword evidence="2" id="KW-1185">Reference proteome</keyword>
<dbReference type="EMBL" id="JAOPJF010000013">
    <property type="protein sequence ID" value="KAK1147175.1"/>
    <property type="molecule type" value="Genomic_DNA"/>
</dbReference>
<dbReference type="Proteomes" id="UP001177260">
    <property type="component" value="Unassembled WGS sequence"/>
</dbReference>
<reference evidence="1 2" key="1">
    <citation type="journal article" date="2023" name="ACS Omega">
        <title>Identification of the Neoaspergillic Acid Biosynthesis Gene Cluster by Establishing an In Vitro CRISPR-Ribonucleoprotein Genetic System in Aspergillus melleus.</title>
        <authorList>
            <person name="Yuan B."/>
            <person name="Grau M.F."/>
            <person name="Murata R.M."/>
            <person name="Torok T."/>
            <person name="Venkateswaran K."/>
            <person name="Stajich J.E."/>
            <person name="Wang C.C.C."/>
        </authorList>
    </citation>
    <scope>NUCLEOTIDE SEQUENCE [LARGE SCALE GENOMIC DNA]</scope>
    <source>
        <strain evidence="1 2">IMV 1140</strain>
    </source>
</reference>
<sequence>MSSSDFSSPILPASTPGKVEVEDLSIAIIPASTEITQASGLPTRLDTKLPPPIEKLSNTEDWSFWVRRVKCALELLDLTDLIDSSIPRPTLNNRDYEEWREAAKAVRY</sequence>
<comment type="caution">
    <text evidence="1">The sequence shown here is derived from an EMBL/GenBank/DDBJ whole genome shotgun (WGS) entry which is preliminary data.</text>
</comment>
<gene>
    <name evidence="1" type="ORF">N8T08_001914</name>
</gene>
<accession>A0ACC3B974</accession>
<evidence type="ECO:0000313" key="2">
    <source>
        <dbReference type="Proteomes" id="UP001177260"/>
    </source>
</evidence>
<evidence type="ECO:0000313" key="1">
    <source>
        <dbReference type="EMBL" id="KAK1147175.1"/>
    </source>
</evidence>